<evidence type="ECO:0000259" key="3">
    <source>
        <dbReference type="PROSITE" id="PS51186"/>
    </source>
</evidence>
<dbReference type="PROSITE" id="PS51186">
    <property type="entry name" value="GNAT"/>
    <property type="match status" value="1"/>
</dbReference>
<keyword evidence="2" id="KW-0012">Acyltransferase</keyword>
<evidence type="ECO:0000313" key="5">
    <source>
        <dbReference type="Proteomes" id="UP000590225"/>
    </source>
</evidence>
<comment type="caution">
    <text evidence="4">The sequence shown here is derived from an EMBL/GenBank/DDBJ whole genome shotgun (WGS) entry which is preliminary data.</text>
</comment>
<dbReference type="Proteomes" id="UP000590225">
    <property type="component" value="Unassembled WGS sequence"/>
</dbReference>
<keyword evidence="1" id="KW-0808">Transferase</keyword>
<dbReference type="InterPro" id="IPR016181">
    <property type="entry name" value="Acyl_CoA_acyltransferase"/>
</dbReference>
<name>A0AAW3T8P8_9MICO</name>
<dbReference type="AlphaFoldDB" id="A0AAW3T8P8"/>
<gene>
    <name evidence="4" type="ORF">FHW23_002263</name>
</gene>
<dbReference type="Pfam" id="PF13508">
    <property type="entry name" value="Acetyltransf_7"/>
    <property type="match status" value="1"/>
</dbReference>
<dbReference type="GO" id="GO:0016747">
    <property type="term" value="F:acyltransferase activity, transferring groups other than amino-acyl groups"/>
    <property type="evidence" value="ECO:0007669"/>
    <property type="project" value="InterPro"/>
</dbReference>
<dbReference type="SUPFAM" id="SSF55729">
    <property type="entry name" value="Acyl-CoA N-acyltransferases (Nat)"/>
    <property type="match status" value="1"/>
</dbReference>
<dbReference type="CDD" id="cd04301">
    <property type="entry name" value="NAT_SF"/>
    <property type="match status" value="1"/>
</dbReference>
<evidence type="ECO:0000313" key="4">
    <source>
        <dbReference type="EMBL" id="MBA8990998.1"/>
    </source>
</evidence>
<dbReference type="PANTHER" id="PTHR43877">
    <property type="entry name" value="AMINOALKYLPHOSPHONATE N-ACETYLTRANSFERASE-RELATED-RELATED"/>
    <property type="match status" value="1"/>
</dbReference>
<dbReference type="InterPro" id="IPR050832">
    <property type="entry name" value="Bact_Acetyltransf"/>
</dbReference>
<protein>
    <submittedName>
        <fullName evidence="4">L-amino acid N-acyltransferase YncA</fullName>
    </submittedName>
</protein>
<dbReference type="InterPro" id="IPR000182">
    <property type="entry name" value="GNAT_dom"/>
</dbReference>
<dbReference type="Gene3D" id="3.40.630.30">
    <property type="match status" value="1"/>
</dbReference>
<organism evidence="4 5">
    <name type="scientific">Curtobacterium pusillum</name>
    <dbReference type="NCBI Taxonomy" id="69373"/>
    <lineage>
        <taxon>Bacteria</taxon>
        <taxon>Bacillati</taxon>
        <taxon>Actinomycetota</taxon>
        <taxon>Actinomycetes</taxon>
        <taxon>Micrococcales</taxon>
        <taxon>Microbacteriaceae</taxon>
        <taxon>Curtobacterium</taxon>
    </lineage>
</organism>
<sequence length="161" mass="17377">MAHMSVRSARESDAAGIAAVHVQAWREAYAHLMPAAFLSSLDTERREAGWKSIIDDEITDVFVALDGEKVIGWASAGAGRDSSSPAARELEGIYVVAAAYGSGAGQQLLDAAVGDDAAYLWMAENNPRAEAFYRRNRFERDGMVKTESFGGASVHVVRLTR</sequence>
<reference evidence="4 5" key="1">
    <citation type="submission" date="2020-07" db="EMBL/GenBank/DDBJ databases">
        <title>Above-ground endophytic microbial communities from plants in different locations in the United States.</title>
        <authorList>
            <person name="Frank C."/>
        </authorList>
    </citation>
    <scope>NUCLEOTIDE SEQUENCE [LARGE SCALE GENOMIC DNA]</scope>
    <source>
        <strain evidence="4 5">WPL5_2</strain>
    </source>
</reference>
<evidence type="ECO:0000256" key="1">
    <source>
        <dbReference type="ARBA" id="ARBA00022679"/>
    </source>
</evidence>
<proteinExistence type="predicted"/>
<feature type="domain" description="N-acetyltransferase" evidence="3">
    <location>
        <begin position="4"/>
        <end position="161"/>
    </location>
</feature>
<accession>A0AAW3T8P8</accession>
<dbReference type="RefSeq" id="WP_182516239.1">
    <property type="nucleotide sequence ID" value="NZ_JACGXP010000003.1"/>
</dbReference>
<evidence type="ECO:0000256" key="2">
    <source>
        <dbReference type="ARBA" id="ARBA00023315"/>
    </source>
</evidence>
<dbReference type="EMBL" id="JACGXP010000003">
    <property type="protein sequence ID" value="MBA8990998.1"/>
    <property type="molecule type" value="Genomic_DNA"/>
</dbReference>